<dbReference type="EMBL" id="JAYMCU010000379">
    <property type="protein sequence ID" value="MEC3939806.1"/>
    <property type="molecule type" value="Genomic_DNA"/>
</dbReference>
<keyword evidence="1" id="KW-0378">Hydrolase</keyword>
<feature type="non-terminal residue" evidence="1">
    <location>
        <position position="1"/>
    </location>
</feature>
<comment type="caution">
    <text evidence="1">The sequence shown here is derived from an EMBL/GenBank/DDBJ whole genome shotgun (WGS) entry which is preliminary data.</text>
</comment>
<dbReference type="GO" id="GO:0004519">
    <property type="term" value="F:endonuclease activity"/>
    <property type="evidence" value="ECO:0007669"/>
    <property type="project" value="UniProtKB-KW"/>
</dbReference>
<reference evidence="1 2" key="1">
    <citation type="submission" date="2024-01" db="EMBL/GenBank/DDBJ databases">
        <title>Comparative Genomics of Leclercia adecarboxylata Strains Isolated from Several Sources.</title>
        <authorList>
            <person name="Yescas-Zazueta V."/>
            <person name="Balbuena-Alonso M.G."/>
            <person name="Valencia D."/>
            <person name="Mendez-Pfeiffer P.A."/>
            <person name="Ballesteros-Monrreal M.G."/>
            <person name="Rocha-Gracia R.D.C."/>
            <person name="Barrios-Villa E."/>
        </authorList>
    </citation>
    <scope>NUCLEOTIDE SEQUENCE [LARGE SCALE GENOMIC DNA]</scope>
    <source>
        <strain evidence="1 2">33MEM</strain>
    </source>
</reference>
<dbReference type="Proteomes" id="UP001357437">
    <property type="component" value="Unassembled WGS sequence"/>
</dbReference>
<name>A0ABU6IDY4_9ENTR</name>
<sequence length="69" mass="8440">IHTLFDNDHCAINPDTMKIYFSREARELDDDLLKWHGNEIETTRMQVPVNIENLRIRWQKFKAKDRQRK</sequence>
<proteinExistence type="predicted"/>
<gene>
    <name evidence="1" type="ORF">VOF76_27310</name>
</gene>
<keyword evidence="1" id="KW-0540">Nuclease</keyword>
<evidence type="ECO:0000313" key="2">
    <source>
        <dbReference type="Proteomes" id="UP001357437"/>
    </source>
</evidence>
<evidence type="ECO:0000313" key="1">
    <source>
        <dbReference type="EMBL" id="MEC3939806.1"/>
    </source>
</evidence>
<protein>
    <submittedName>
        <fullName evidence="1">HNH endonuclease</fullName>
    </submittedName>
</protein>
<accession>A0ABU6IDY4</accession>
<keyword evidence="2" id="KW-1185">Reference proteome</keyword>
<keyword evidence="1" id="KW-0255">Endonuclease</keyword>
<organism evidence="1 2">
    <name type="scientific">Leclercia adecarboxylata</name>
    <dbReference type="NCBI Taxonomy" id="83655"/>
    <lineage>
        <taxon>Bacteria</taxon>
        <taxon>Pseudomonadati</taxon>
        <taxon>Pseudomonadota</taxon>
        <taxon>Gammaproteobacteria</taxon>
        <taxon>Enterobacterales</taxon>
        <taxon>Enterobacteriaceae</taxon>
        <taxon>Leclercia</taxon>
    </lineage>
</organism>